<organism evidence="1 2">
    <name type="scientific">Rubellimicrobium rubrum</name>
    <dbReference type="NCBI Taxonomy" id="2585369"/>
    <lineage>
        <taxon>Bacteria</taxon>
        <taxon>Pseudomonadati</taxon>
        <taxon>Pseudomonadota</taxon>
        <taxon>Alphaproteobacteria</taxon>
        <taxon>Rhodobacterales</taxon>
        <taxon>Roseobacteraceae</taxon>
        <taxon>Rubellimicrobium</taxon>
    </lineage>
</organism>
<proteinExistence type="predicted"/>
<accession>A0A5C4MPR6</accession>
<reference evidence="1 2" key="1">
    <citation type="submission" date="2019-06" db="EMBL/GenBank/DDBJ databases">
        <title>YIM 131921 draft genome.</title>
        <authorList>
            <person name="Jiang L."/>
        </authorList>
    </citation>
    <scope>NUCLEOTIDE SEQUENCE [LARGE SCALE GENOMIC DNA]</scope>
    <source>
        <strain evidence="1 2">YIM 131921</strain>
    </source>
</reference>
<dbReference type="AlphaFoldDB" id="A0A5C4MPR6"/>
<sequence length="92" mass="10311">MPFWSRFFGGKQAKEPDAALSEEHKGFRITPNPIREGGQYRIAARIEKEVAGVLRVHDLVRADTVAAPDEAHALSLAKARQVINERGERLFD</sequence>
<evidence type="ECO:0000313" key="2">
    <source>
        <dbReference type="Proteomes" id="UP000305887"/>
    </source>
</evidence>
<gene>
    <name evidence="1" type="ORF">FHG66_16215</name>
</gene>
<dbReference type="EMBL" id="VDFU01000024">
    <property type="protein sequence ID" value="TNC47591.1"/>
    <property type="molecule type" value="Genomic_DNA"/>
</dbReference>
<dbReference type="InterPro" id="IPR018772">
    <property type="entry name" value="Transcription_activator_HlyU"/>
</dbReference>
<dbReference type="Proteomes" id="UP000305887">
    <property type="component" value="Unassembled WGS sequence"/>
</dbReference>
<dbReference type="RefSeq" id="WP_139078102.1">
    <property type="nucleotide sequence ID" value="NZ_VDFU01000024.1"/>
</dbReference>
<dbReference type="OrthoDB" id="9800971at2"/>
<dbReference type="Pfam" id="PF10115">
    <property type="entry name" value="HlyU"/>
    <property type="match status" value="1"/>
</dbReference>
<keyword evidence="2" id="KW-1185">Reference proteome</keyword>
<name>A0A5C4MPR6_9RHOB</name>
<evidence type="ECO:0000313" key="1">
    <source>
        <dbReference type="EMBL" id="TNC47591.1"/>
    </source>
</evidence>
<comment type="caution">
    <text evidence="1">The sequence shown here is derived from an EMBL/GenBank/DDBJ whole genome shotgun (WGS) entry which is preliminary data.</text>
</comment>
<protein>
    <submittedName>
        <fullName evidence="1">Uncharacterized protein</fullName>
    </submittedName>
</protein>